<dbReference type="Gene3D" id="3.40.50.1820">
    <property type="entry name" value="alpha/beta hydrolase"/>
    <property type="match status" value="1"/>
</dbReference>
<dbReference type="PANTHER" id="PTHR43798:SF33">
    <property type="entry name" value="HYDROLASE, PUTATIVE (AFU_ORTHOLOGUE AFUA_2G14860)-RELATED"/>
    <property type="match status" value="1"/>
</dbReference>
<gene>
    <name evidence="3" type="ORF">IM700_000455</name>
</gene>
<dbReference type="GO" id="GO:0016787">
    <property type="term" value="F:hydrolase activity"/>
    <property type="evidence" value="ECO:0007669"/>
    <property type="project" value="UniProtKB-KW"/>
</dbReference>
<dbReference type="PANTHER" id="PTHR43798">
    <property type="entry name" value="MONOACYLGLYCEROL LIPASE"/>
    <property type="match status" value="1"/>
</dbReference>
<keyword evidence="1" id="KW-1133">Transmembrane helix</keyword>
<dbReference type="Proteomes" id="UP001516620">
    <property type="component" value="Unassembled WGS sequence"/>
</dbReference>
<dbReference type="RefSeq" id="WP_193415718.1">
    <property type="nucleotide sequence ID" value="NZ_JADCNN020000001.1"/>
</dbReference>
<name>A0ABS2H0L2_9BACL</name>
<proteinExistence type="predicted"/>
<keyword evidence="1" id="KW-0812">Transmembrane</keyword>
<dbReference type="InterPro" id="IPR000073">
    <property type="entry name" value="AB_hydrolase_1"/>
</dbReference>
<reference evidence="3 4" key="1">
    <citation type="submission" date="2021-01" db="EMBL/GenBank/DDBJ databases">
        <title>Paenibacillus sp.nov. isolated from the rhizosphere soil of tomato plant.</title>
        <authorList>
            <person name="Thin K.K."/>
            <person name="Zhang X."/>
            <person name="He S."/>
        </authorList>
    </citation>
    <scope>NUCLEOTIDE SEQUENCE [LARGE SCALE GENOMIC DNA]</scope>
    <source>
        <strain evidence="3 4">DXFW5</strain>
    </source>
</reference>
<keyword evidence="4" id="KW-1185">Reference proteome</keyword>
<evidence type="ECO:0000313" key="3">
    <source>
        <dbReference type="EMBL" id="MBM6994126.1"/>
    </source>
</evidence>
<keyword evidence="3" id="KW-0378">Hydrolase</keyword>
<keyword evidence="1" id="KW-0472">Membrane</keyword>
<feature type="transmembrane region" description="Helical" evidence="1">
    <location>
        <begin position="12"/>
        <end position="34"/>
    </location>
</feature>
<protein>
    <submittedName>
        <fullName evidence="3">Alpha/beta hydrolase</fullName>
    </submittedName>
</protein>
<feature type="domain" description="AB hydrolase-1" evidence="2">
    <location>
        <begin position="67"/>
        <end position="306"/>
    </location>
</feature>
<evidence type="ECO:0000313" key="4">
    <source>
        <dbReference type="Proteomes" id="UP001516620"/>
    </source>
</evidence>
<dbReference type="Pfam" id="PF00561">
    <property type="entry name" value="Abhydrolase_1"/>
    <property type="match status" value="1"/>
</dbReference>
<sequence>MKTRNRFKLWRVVRNIFLAIVTVGVIWFMTHLVMTKYEHHKYPALGEFVEVEGKHMHVYTKGEGENTIVLLSGLGTPAPALDFEPLINELSKTNKVVVVEAFGYGWSETTNRGRTVENIVEETRAALQQSNIKGPYILMPHSISGIYSMYYANRYPDEVKAIIGIDSTLPQMMEYFGESAFPTMPNYMSYLAPSGIARFMVYFQPNEVLPHAEKGTYTEENLRITKAISAWKTYNKNVVAEMNELKNNVDKTKNMTLPSDLPVMIFTPKEDHVFGKSKINFYETQLQHVNAKKIVVLEGEHYLHWTQYKEMSNNVNGFIETMPGTVH</sequence>
<evidence type="ECO:0000256" key="1">
    <source>
        <dbReference type="SAM" id="Phobius"/>
    </source>
</evidence>
<organism evidence="3 4">
    <name type="scientific">Paenibacillus rhizolycopersici</name>
    <dbReference type="NCBI Taxonomy" id="2780073"/>
    <lineage>
        <taxon>Bacteria</taxon>
        <taxon>Bacillati</taxon>
        <taxon>Bacillota</taxon>
        <taxon>Bacilli</taxon>
        <taxon>Bacillales</taxon>
        <taxon>Paenibacillaceae</taxon>
        <taxon>Paenibacillus</taxon>
    </lineage>
</organism>
<dbReference type="EMBL" id="JADCNN020000001">
    <property type="protein sequence ID" value="MBM6994126.1"/>
    <property type="molecule type" value="Genomic_DNA"/>
</dbReference>
<dbReference type="SUPFAM" id="SSF53474">
    <property type="entry name" value="alpha/beta-Hydrolases"/>
    <property type="match status" value="1"/>
</dbReference>
<dbReference type="InterPro" id="IPR029058">
    <property type="entry name" value="AB_hydrolase_fold"/>
</dbReference>
<comment type="caution">
    <text evidence="3">The sequence shown here is derived from an EMBL/GenBank/DDBJ whole genome shotgun (WGS) entry which is preliminary data.</text>
</comment>
<evidence type="ECO:0000259" key="2">
    <source>
        <dbReference type="Pfam" id="PF00561"/>
    </source>
</evidence>
<dbReference type="InterPro" id="IPR050266">
    <property type="entry name" value="AB_hydrolase_sf"/>
</dbReference>
<accession>A0ABS2H0L2</accession>